<proteinExistence type="predicted"/>
<gene>
    <name evidence="2" type="ORF">AJ85_14280</name>
    <name evidence="1" type="ORF">BALCAV_0217035</name>
</gene>
<reference evidence="1 3" key="1">
    <citation type="journal article" date="2014" name="Genome Announc.">
        <title>Draft Genome Sequence of Bacillus alcalophilus AV1934, a Classic Alkaliphile Isolated from Human Feces in 1934.</title>
        <authorList>
            <person name="Attie O."/>
            <person name="Jayaprakash A."/>
            <person name="Shah H."/>
            <person name="Paulsen I.T."/>
            <person name="Morino M."/>
            <person name="Takahashi Y."/>
            <person name="Narumi I."/>
            <person name="Sachidanandam R."/>
            <person name="Satoh K."/>
            <person name="Ito M."/>
            <person name="Krulwich T.A."/>
        </authorList>
    </citation>
    <scope>NUCLEOTIDE SEQUENCE [LARGE SCALE GENOMIC DNA]</scope>
    <source>
        <strain evidence="1 3">AV1934</strain>
    </source>
</reference>
<dbReference type="InterPro" id="IPR007169">
    <property type="entry name" value="RemA-like"/>
</dbReference>
<dbReference type="EMBL" id="ALPT02000068">
    <property type="protein sequence ID" value="KGA96298.1"/>
    <property type="molecule type" value="Genomic_DNA"/>
</dbReference>
<protein>
    <recommendedName>
        <fullName evidence="5">DUF370 domain-containing protein</fullName>
    </recommendedName>
</protein>
<dbReference type="NCBIfam" id="NF046065">
    <property type="entry name" value="MtxRegRemB"/>
    <property type="match status" value="1"/>
</dbReference>
<accession>A0A094WK34</accession>
<dbReference type="Pfam" id="PF04025">
    <property type="entry name" value="RemA-like"/>
    <property type="match status" value="1"/>
</dbReference>
<organism evidence="1 3">
    <name type="scientific">Alkalihalobacillus alcalophilus ATCC 27647 = CGMCC 1.3604</name>
    <dbReference type="NCBI Taxonomy" id="1218173"/>
    <lineage>
        <taxon>Bacteria</taxon>
        <taxon>Bacillati</taxon>
        <taxon>Bacillota</taxon>
        <taxon>Bacilli</taxon>
        <taxon>Bacillales</taxon>
        <taxon>Bacillaceae</taxon>
        <taxon>Alkalihalobacillus</taxon>
    </lineage>
</organism>
<evidence type="ECO:0008006" key="5">
    <source>
        <dbReference type="Google" id="ProtNLM"/>
    </source>
</evidence>
<dbReference type="Proteomes" id="UP000297014">
    <property type="component" value="Unassembled WGS sequence"/>
</dbReference>
<dbReference type="STRING" id="1218173.BALCAV_0217035"/>
<dbReference type="eggNOG" id="ENOG5032Y6E">
    <property type="taxonomic scope" value="Bacteria"/>
</dbReference>
<comment type="caution">
    <text evidence="1">The sequence shown here is derived from an EMBL/GenBank/DDBJ whole genome shotgun (WGS) entry which is preliminary data.</text>
</comment>
<keyword evidence="3" id="KW-1185">Reference proteome</keyword>
<evidence type="ECO:0000313" key="3">
    <source>
        <dbReference type="Proteomes" id="UP000002754"/>
    </source>
</evidence>
<dbReference type="AlphaFoldDB" id="A0A094WK34"/>
<sequence>MFIHLGGDMVVRAKEIIAILSRDVQESSTVTSTYLKQEKKRKQAIVISEEFIKSIVITDHAVYYSPVSSGTLKKRAAVNVDLDFTEKE</sequence>
<name>A0A094WK34_ALKAL</name>
<evidence type="ECO:0000313" key="2">
    <source>
        <dbReference type="EMBL" id="THG89968.1"/>
    </source>
</evidence>
<evidence type="ECO:0000313" key="1">
    <source>
        <dbReference type="EMBL" id="KGA96298.1"/>
    </source>
</evidence>
<evidence type="ECO:0000313" key="4">
    <source>
        <dbReference type="Proteomes" id="UP000297014"/>
    </source>
</evidence>
<dbReference type="Proteomes" id="UP000002754">
    <property type="component" value="Unassembled WGS sequence"/>
</dbReference>
<reference evidence="2 4" key="2">
    <citation type="submission" date="2014-01" db="EMBL/GenBank/DDBJ databases">
        <title>Draft genome sequencing of Bacillus alcalophilus CGMCC 1.3604.</title>
        <authorList>
            <person name="Yang J."/>
            <person name="Diao L."/>
            <person name="Yang S."/>
        </authorList>
    </citation>
    <scope>NUCLEOTIDE SEQUENCE [LARGE SCALE GENOMIC DNA]</scope>
    <source>
        <strain evidence="2 4">CGMCC 1.3604</strain>
    </source>
</reference>
<dbReference type="RefSeq" id="WP_003323474.1">
    <property type="nucleotide sequence ID" value="NZ_ALPT02000068.1"/>
</dbReference>
<dbReference type="EMBL" id="JALP01000188">
    <property type="protein sequence ID" value="THG89968.1"/>
    <property type="molecule type" value="Genomic_DNA"/>
</dbReference>
<dbReference type="OrthoDB" id="9811390at2"/>